<dbReference type="SUPFAM" id="SSF54593">
    <property type="entry name" value="Glyoxalase/Bleomycin resistance protein/Dihydroxybiphenyl dioxygenase"/>
    <property type="match status" value="1"/>
</dbReference>
<gene>
    <name evidence="2" type="ORF">EV696_103119</name>
</gene>
<protein>
    <recommendedName>
        <fullName evidence="1">VOC domain-containing protein</fullName>
    </recommendedName>
</protein>
<dbReference type="EMBL" id="SNYM01000003">
    <property type="protein sequence ID" value="TDQ49750.1"/>
    <property type="molecule type" value="Genomic_DNA"/>
</dbReference>
<dbReference type="Pfam" id="PF00903">
    <property type="entry name" value="Glyoxalase"/>
    <property type="match status" value="1"/>
</dbReference>
<evidence type="ECO:0000313" key="2">
    <source>
        <dbReference type="EMBL" id="TDQ49750.1"/>
    </source>
</evidence>
<dbReference type="InterPro" id="IPR004360">
    <property type="entry name" value="Glyas_Fos-R_dOase_dom"/>
</dbReference>
<dbReference type="Proteomes" id="UP000295375">
    <property type="component" value="Unassembled WGS sequence"/>
</dbReference>
<reference evidence="2 3" key="1">
    <citation type="submission" date="2019-03" db="EMBL/GenBank/DDBJ databases">
        <title>Genomic Encyclopedia of Type Strains, Phase IV (KMG-IV): sequencing the most valuable type-strain genomes for metagenomic binning, comparative biology and taxonomic classification.</title>
        <authorList>
            <person name="Goeker M."/>
        </authorList>
    </citation>
    <scope>NUCLEOTIDE SEQUENCE [LARGE SCALE GENOMIC DNA]</scope>
    <source>
        <strain evidence="2 3">DSM 103792</strain>
    </source>
</reference>
<organism evidence="2 3">
    <name type="scientific">Permianibacter aggregans</name>
    <dbReference type="NCBI Taxonomy" id="1510150"/>
    <lineage>
        <taxon>Bacteria</taxon>
        <taxon>Pseudomonadati</taxon>
        <taxon>Pseudomonadota</taxon>
        <taxon>Gammaproteobacteria</taxon>
        <taxon>Pseudomonadales</taxon>
        <taxon>Pseudomonadaceae</taxon>
        <taxon>Permianibacter</taxon>
    </lineage>
</organism>
<dbReference type="PANTHER" id="PTHR36503">
    <property type="entry name" value="BLR2520 PROTEIN"/>
    <property type="match status" value="1"/>
</dbReference>
<evidence type="ECO:0000313" key="3">
    <source>
        <dbReference type="Proteomes" id="UP000295375"/>
    </source>
</evidence>
<dbReference type="Gene3D" id="3.10.180.10">
    <property type="entry name" value="2,3-Dihydroxybiphenyl 1,2-Dioxygenase, domain 1"/>
    <property type="match status" value="1"/>
</dbReference>
<dbReference type="InterPro" id="IPR037523">
    <property type="entry name" value="VOC_core"/>
</dbReference>
<dbReference type="PROSITE" id="PS51819">
    <property type="entry name" value="VOC"/>
    <property type="match status" value="1"/>
</dbReference>
<accession>A0A4R6UR64</accession>
<dbReference type="RefSeq" id="WP_133588337.1">
    <property type="nucleotide sequence ID" value="NZ_CP037953.1"/>
</dbReference>
<dbReference type="InterPro" id="IPR029068">
    <property type="entry name" value="Glyas_Bleomycin-R_OHBP_Dase"/>
</dbReference>
<dbReference type="AlphaFoldDB" id="A0A4R6UR64"/>
<feature type="domain" description="VOC" evidence="1">
    <location>
        <begin position="3"/>
        <end position="127"/>
    </location>
</feature>
<dbReference type="OrthoDB" id="4265398at2"/>
<keyword evidence="3" id="KW-1185">Reference proteome</keyword>
<sequence length="133" mass="15270">MSRQIFVNLPVKDLPRTMAFFRALKFDFNMQWTDETAACMVIGENIHAMLITEKRFADFTPKAICNAHQQTEVLVCISCESKVALQQMVSEAVAQGGRTVREPKDHGFMYEHAFEDLDGHIWEVVYFPPQQAE</sequence>
<dbReference type="PANTHER" id="PTHR36503:SF2">
    <property type="entry name" value="BLR2408 PROTEIN"/>
    <property type="match status" value="1"/>
</dbReference>
<comment type="caution">
    <text evidence="2">The sequence shown here is derived from an EMBL/GenBank/DDBJ whole genome shotgun (WGS) entry which is preliminary data.</text>
</comment>
<proteinExistence type="predicted"/>
<evidence type="ECO:0000259" key="1">
    <source>
        <dbReference type="PROSITE" id="PS51819"/>
    </source>
</evidence>
<name>A0A4R6UR64_9GAMM</name>